<sequence>MDRQRLISYARKKWQEMTITSDPMFGMVMENKEICLGLINRALPKLKARKIMHLVTQKDVNVVAAHRVRFDVFVQDDQNNTVVIEMQVNNRKNLPARLRYYQEQVDHSLLRAGADYRLLDKYPTYVIMFCDFDYFGRGWARYEFKMSCTRDHKLKFSDNRTIVVFNALAKEFKNDEKPIKDFLALMRDQGDNKDRFIAQIQREVDKVKQDPERRQGFMKYEMLMMDARREGLEEGRAEGLKKGHEKGRAEGIKIGEARVRDKGINTLIKNLQELNVNQSMIKQRVKDSYDLSDEELAKYFD</sequence>
<dbReference type="RefSeq" id="WP_225431249.1">
    <property type="nucleotide sequence ID" value="NZ_BMDS01000001.1"/>
</dbReference>
<gene>
    <name evidence="1" type="ORF">GCM10011459_00360</name>
</gene>
<dbReference type="PANTHER" id="PTHR41317">
    <property type="entry name" value="PD-(D_E)XK NUCLEASE FAMILY TRANSPOSASE"/>
    <property type="match status" value="1"/>
</dbReference>
<dbReference type="Proteomes" id="UP000603295">
    <property type="component" value="Unassembled WGS sequence"/>
</dbReference>
<organism evidence="1 2">
    <name type="scientific">Limosilactobacillus caviae</name>
    <dbReference type="NCBI Taxonomy" id="1769424"/>
    <lineage>
        <taxon>Bacteria</taxon>
        <taxon>Bacillati</taxon>
        <taxon>Bacillota</taxon>
        <taxon>Bacilli</taxon>
        <taxon>Lactobacillales</taxon>
        <taxon>Lactobacillaceae</taxon>
        <taxon>Limosilactobacillus</taxon>
    </lineage>
</organism>
<evidence type="ECO:0000313" key="1">
    <source>
        <dbReference type="EMBL" id="GGI62202.1"/>
    </source>
</evidence>
<proteinExistence type="predicted"/>
<dbReference type="NCBIfam" id="TIGR01784">
    <property type="entry name" value="T_den_put_tspse"/>
    <property type="match status" value="1"/>
</dbReference>
<dbReference type="InterPro" id="IPR010106">
    <property type="entry name" value="RpnA"/>
</dbReference>
<reference evidence="2" key="1">
    <citation type="journal article" date="2019" name="Int. J. Syst. Evol. Microbiol.">
        <title>The Global Catalogue of Microorganisms (GCM) 10K type strain sequencing project: providing services to taxonomists for standard genome sequencing and annotation.</title>
        <authorList>
            <consortium name="The Broad Institute Genomics Platform"/>
            <consortium name="The Broad Institute Genome Sequencing Center for Infectious Disease"/>
            <person name="Wu L."/>
            <person name="Ma J."/>
        </authorList>
    </citation>
    <scope>NUCLEOTIDE SEQUENCE [LARGE SCALE GENOMIC DNA]</scope>
    <source>
        <strain evidence="2">CCM 8609</strain>
    </source>
</reference>
<dbReference type="PANTHER" id="PTHR41317:SF1">
    <property type="entry name" value="PD-(D_E)XK NUCLEASE FAMILY TRANSPOSASE"/>
    <property type="match status" value="1"/>
</dbReference>
<keyword evidence="2" id="KW-1185">Reference proteome</keyword>
<dbReference type="EMBL" id="BMDS01000001">
    <property type="protein sequence ID" value="GGI62202.1"/>
    <property type="molecule type" value="Genomic_DNA"/>
</dbReference>
<dbReference type="Pfam" id="PF12784">
    <property type="entry name" value="PDDEXK_2"/>
    <property type="match status" value="1"/>
</dbReference>
<comment type="caution">
    <text evidence="1">The sequence shown here is derived from an EMBL/GenBank/DDBJ whole genome shotgun (WGS) entry which is preliminary data.</text>
</comment>
<evidence type="ECO:0000313" key="2">
    <source>
        <dbReference type="Proteomes" id="UP000603295"/>
    </source>
</evidence>
<accession>A0ABQ2C1U9</accession>
<evidence type="ECO:0008006" key="3">
    <source>
        <dbReference type="Google" id="ProtNLM"/>
    </source>
</evidence>
<protein>
    <recommendedName>
        <fullName evidence="3">Rpn family recombination-promoting nuclease/putative transposase</fullName>
    </recommendedName>
</protein>
<name>A0ABQ2C1U9_9LACO</name>